<gene>
    <name evidence="2" type="ORF">EC9_06060</name>
</gene>
<proteinExistence type="predicted"/>
<sequence length="157" mass="16603">MKVFYNVTDLWRFVDSKNTNTASVSILLATLLLIVSAGCGGGSGLVMPETGEVEGIVTMDGQPLPNVSVVFQPQDDPQARASMGVTDEQGHYTLTYHTDKQGALIGSHKVSITTPSDAPDPSGQAKDPIPAKYNSKSELVVEVQAGSNDIPLELTSK</sequence>
<dbReference type="KEGG" id="ruv:EC9_06060"/>
<evidence type="ECO:0000256" key="1">
    <source>
        <dbReference type="SAM" id="MobiDB-lite"/>
    </source>
</evidence>
<dbReference type="EMBL" id="CP036261">
    <property type="protein sequence ID" value="QDS86444.1"/>
    <property type="molecule type" value="Genomic_DNA"/>
</dbReference>
<dbReference type="Proteomes" id="UP000319557">
    <property type="component" value="Chromosome"/>
</dbReference>
<dbReference type="AlphaFoldDB" id="A0A517LV02"/>
<reference evidence="2 3" key="1">
    <citation type="submission" date="2019-02" db="EMBL/GenBank/DDBJ databases">
        <title>Deep-cultivation of Planctomycetes and their phenomic and genomic characterization uncovers novel biology.</title>
        <authorList>
            <person name="Wiegand S."/>
            <person name="Jogler M."/>
            <person name="Boedeker C."/>
            <person name="Pinto D."/>
            <person name="Vollmers J."/>
            <person name="Rivas-Marin E."/>
            <person name="Kohn T."/>
            <person name="Peeters S.H."/>
            <person name="Heuer A."/>
            <person name="Rast P."/>
            <person name="Oberbeckmann S."/>
            <person name="Bunk B."/>
            <person name="Jeske O."/>
            <person name="Meyerdierks A."/>
            <person name="Storesund J.E."/>
            <person name="Kallscheuer N."/>
            <person name="Luecker S."/>
            <person name="Lage O.M."/>
            <person name="Pohl T."/>
            <person name="Merkel B.J."/>
            <person name="Hornburger P."/>
            <person name="Mueller R.-W."/>
            <person name="Bruemmer F."/>
            <person name="Labrenz M."/>
            <person name="Spormann A.M."/>
            <person name="Op den Camp H."/>
            <person name="Overmann J."/>
            <person name="Amann R."/>
            <person name="Jetten M.S.M."/>
            <person name="Mascher T."/>
            <person name="Medema M.H."/>
            <person name="Devos D.P."/>
            <person name="Kaster A.-K."/>
            <person name="Ovreas L."/>
            <person name="Rohde M."/>
            <person name="Galperin M.Y."/>
            <person name="Jogler C."/>
        </authorList>
    </citation>
    <scope>NUCLEOTIDE SEQUENCE [LARGE SCALE GENOMIC DNA]</scope>
    <source>
        <strain evidence="2 3">EC9</strain>
    </source>
</reference>
<dbReference type="RefSeq" id="WP_145342203.1">
    <property type="nucleotide sequence ID" value="NZ_CP036261.1"/>
</dbReference>
<accession>A0A517LV02</accession>
<organism evidence="2 3">
    <name type="scientific">Rosistilla ulvae</name>
    <dbReference type="NCBI Taxonomy" id="1930277"/>
    <lineage>
        <taxon>Bacteria</taxon>
        <taxon>Pseudomonadati</taxon>
        <taxon>Planctomycetota</taxon>
        <taxon>Planctomycetia</taxon>
        <taxon>Pirellulales</taxon>
        <taxon>Pirellulaceae</taxon>
        <taxon>Rosistilla</taxon>
    </lineage>
</organism>
<evidence type="ECO:0000313" key="3">
    <source>
        <dbReference type="Proteomes" id="UP000319557"/>
    </source>
</evidence>
<dbReference type="OrthoDB" id="286727at2"/>
<keyword evidence="3" id="KW-1185">Reference proteome</keyword>
<protein>
    <recommendedName>
        <fullName evidence="4">Bacterial Ig-like domain (Group 1)</fullName>
    </recommendedName>
</protein>
<evidence type="ECO:0000313" key="2">
    <source>
        <dbReference type="EMBL" id="QDS86444.1"/>
    </source>
</evidence>
<evidence type="ECO:0008006" key="4">
    <source>
        <dbReference type="Google" id="ProtNLM"/>
    </source>
</evidence>
<name>A0A517LV02_9BACT</name>
<feature type="region of interest" description="Disordered" evidence="1">
    <location>
        <begin position="110"/>
        <end position="131"/>
    </location>
</feature>